<keyword evidence="8 9" id="KW-0119">Carbohydrate metabolism</keyword>
<dbReference type="KEGG" id="sct:SCAT_4157"/>
<evidence type="ECO:0000313" key="12">
    <source>
        <dbReference type="Proteomes" id="UP000007842"/>
    </source>
</evidence>
<dbReference type="NCBIfam" id="NF008967">
    <property type="entry name" value="PRK12313.1"/>
    <property type="match status" value="1"/>
</dbReference>
<dbReference type="Pfam" id="PF02806">
    <property type="entry name" value="Alpha-amylase_C"/>
    <property type="match status" value="1"/>
</dbReference>
<evidence type="ECO:0000256" key="6">
    <source>
        <dbReference type="ARBA" id="ARBA00022679"/>
    </source>
</evidence>
<dbReference type="SUPFAM" id="SSF51445">
    <property type="entry name" value="(Trans)glycosidases"/>
    <property type="match status" value="1"/>
</dbReference>
<dbReference type="CDD" id="cd02855">
    <property type="entry name" value="E_set_GBE_prok_N"/>
    <property type="match status" value="1"/>
</dbReference>
<comment type="similarity">
    <text evidence="3 9">Belongs to the glycosyl hydrolase 13 family. GlgB subfamily.</text>
</comment>
<dbReference type="STRING" id="1003195.SCATT_41450"/>
<comment type="catalytic activity">
    <reaction evidence="1 9">
        <text>Transfers a segment of a (1-&gt;4)-alpha-D-glucan chain to a primary hydroxy group in a similar glucan chain.</text>
        <dbReference type="EC" id="2.4.1.18"/>
    </reaction>
</comment>
<reference evidence="12" key="1">
    <citation type="submission" date="2011-12" db="EMBL/GenBank/DDBJ databases">
        <title>Complete genome sequence of Streptomyces cattleya strain DSM 46488.</title>
        <authorList>
            <person name="Ou H.-Y."/>
            <person name="Li P."/>
            <person name="Zhao C."/>
            <person name="O'Hagan D."/>
            <person name="Deng Z."/>
        </authorList>
    </citation>
    <scope>NUCLEOTIDE SEQUENCE [LARGE SCALE GENOMIC DNA]</scope>
    <source>
        <strain evidence="12">ATCC 35852 / DSM 46488 / JCM 4925 / NBRC 14057 / NRRL 8057</strain>
    </source>
</reference>
<feature type="active site" description="Nucleophile" evidence="9">
    <location>
        <position position="343"/>
    </location>
</feature>
<protein>
    <recommendedName>
        <fullName evidence="9">1,4-alpha-glucan branching enzyme GlgB</fullName>
        <ecNumber evidence="9">2.4.1.18</ecNumber>
    </recommendedName>
    <alternativeName>
        <fullName evidence="9">1,4-alpha-D-glucan:1,4-alpha-D-glucan 6-glucosyl-transferase</fullName>
    </alternativeName>
    <alternativeName>
        <fullName evidence="9">Alpha-(1-&gt;4)-glucan branching enzyme</fullName>
    </alternativeName>
    <alternativeName>
        <fullName evidence="9">Glycogen branching enzyme</fullName>
        <shortName evidence="9">BE</shortName>
    </alternativeName>
</protein>
<dbReference type="SUPFAM" id="SSF81296">
    <property type="entry name" value="E set domains"/>
    <property type="match status" value="1"/>
</dbReference>
<name>F8JPF8_STREN</name>
<evidence type="ECO:0000256" key="8">
    <source>
        <dbReference type="ARBA" id="ARBA00023277"/>
    </source>
</evidence>
<dbReference type="HAMAP" id="MF_00685">
    <property type="entry name" value="GlgB"/>
    <property type="match status" value="1"/>
</dbReference>
<evidence type="ECO:0000256" key="7">
    <source>
        <dbReference type="ARBA" id="ARBA00023056"/>
    </source>
</evidence>
<dbReference type="InterPro" id="IPR013780">
    <property type="entry name" value="Glyco_hydro_b"/>
</dbReference>
<dbReference type="InterPro" id="IPR013783">
    <property type="entry name" value="Ig-like_fold"/>
</dbReference>
<dbReference type="GO" id="GO:0004553">
    <property type="term" value="F:hydrolase activity, hydrolyzing O-glycosyl compounds"/>
    <property type="evidence" value="ECO:0007669"/>
    <property type="project" value="InterPro"/>
</dbReference>
<keyword evidence="6 9" id="KW-0808">Transferase</keyword>
<dbReference type="KEGG" id="scy:SCATT_41450"/>
<dbReference type="UniPathway" id="UPA00164"/>
<dbReference type="Gene3D" id="2.60.40.10">
    <property type="entry name" value="Immunoglobulins"/>
    <property type="match status" value="1"/>
</dbReference>
<dbReference type="PATRIC" id="fig|1003195.11.peg.5599"/>
<gene>
    <name evidence="9" type="primary">glgB</name>
    <name evidence="11" type="ordered locus">SCATT_41450</name>
</gene>
<dbReference type="NCBIfam" id="NF003811">
    <property type="entry name" value="PRK05402.1"/>
    <property type="match status" value="1"/>
</dbReference>
<dbReference type="PIRSF" id="PIRSF000463">
    <property type="entry name" value="GlgB"/>
    <property type="match status" value="1"/>
</dbReference>
<evidence type="ECO:0000256" key="5">
    <source>
        <dbReference type="ARBA" id="ARBA00022676"/>
    </source>
</evidence>
<dbReference type="InterPro" id="IPR006048">
    <property type="entry name" value="A-amylase/branching_C"/>
</dbReference>
<dbReference type="GO" id="GO:0043169">
    <property type="term" value="F:cation binding"/>
    <property type="evidence" value="ECO:0007669"/>
    <property type="project" value="InterPro"/>
</dbReference>
<comment type="subunit">
    <text evidence="9">Monomer.</text>
</comment>
<evidence type="ECO:0000256" key="1">
    <source>
        <dbReference type="ARBA" id="ARBA00000826"/>
    </source>
</evidence>
<dbReference type="RefSeq" id="WP_014144870.1">
    <property type="nucleotide sequence ID" value="NC_016111.1"/>
</dbReference>
<keyword evidence="12" id="KW-1185">Reference proteome</keyword>
<dbReference type="Gene3D" id="2.60.40.1180">
    <property type="entry name" value="Golgi alpha-mannosidase II"/>
    <property type="match status" value="1"/>
</dbReference>
<dbReference type="InterPro" id="IPR044143">
    <property type="entry name" value="GlgB_N_E_set_prok"/>
</dbReference>
<keyword evidence="7 9" id="KW-0320">Glycogen biosynthesis</keyword>
<dbReference type="InterPro" id="IPR006047">
    <property type="entry name" value="GH13_cat_dom"/>
</dbReference>
<dbReference type="Gene3D" id="3.20.20.80">
    <property type="entry name" value="Glycosidases"/>
    <property type="match status" value="1"/>
</dbReference>
<evidence type="ECO:0000256" key="3">
    <source>
        <dbReference type="ARBA" id="ARBA00009000"/>
    </source>
</evidence>
<dbReference type="PANTHER" id="PTHR43651">
    <property type="entry name" value="1,4-ALPHA-GLUCAN-BRANCHING ENZYME"/>
    <property type="match status" value="1"/>
</dbReference>
<comment type="caution">
    <text evidence="9">Lacks conserved residue(s) required for the propagation of feature annotation.</text>
</comment>
<dbReference type="SMART" id="SM00642">
    <property type="entry name" value="Aamy"/>
    <property type="match status" value="1"/>
</dbReference>
<dbReference type="GO" id="GO:0003844">
    <property type="term" value="F:1,4-alpha-glucan branching enzyme activity"/>
    <property type="evidence" value="ECO:0007669"/>
    <property type="project" value="UniProtKB-UniRule"/>
</dbReference>
<dbReference type="EC" id="2.4.1.18" evidence="9"/>
<dbReference type="InterPro" id="IPR004193">
    <property type="entry name" value="Glyco_hydro_13_N"/>
</dbReference>
<sequence length="668" mass="72921">MSARKPLSWVAAVLDQLTDRLAGAAGGHPAAWGGADRRPPSLGELDLHLIGRGRHERLWRVLGAHPRRRPTARGPVDGVSFALWAPNAADVRVFGDFNGWDPVPHALRPLGVSGVWQTFVPGARAGDRYLFRVLGADGRWREKADPLAFAAERPPGTASVVYTSGYTWGDQEWLARRAATDWHGRPVSVYEVHLGCWRHGRDYRQLARELGGYLQHHGFTHAGLLPVAEHPYSGSWGYQVSSYYAPTARYGDPDGFRALVDGLHRRGIGVIMDWVPAHFPRDPWALARFDGTAQYEHPDPVRGEHPDFGTLVFDYGRPQVRNFLVANALYWLEEFHLDGLRMDAVSSMLYLDHSRAPGRWTPNAAGGPENWEAVGLLREVNTAVHRAHPGVLTIAAESATWPGVTAPADQGGLGFDLKWDLGWAQDVLGHLGRPPAQRHGRHHDLTFPLTYAWDERYLLPLSHLEAVHGRGSLWQRMPGPAPRRAAGLRTLLAWTWAHPGKQLLFMGGEFGQPAAWGEGGSLDWGALDDPAEGRLHRGIAELVTEVNRLYRALPALYSADGRPEGFSWLAADDAANAVAAFLRHGTDGSVLVCVANLSGVPAPGYRVGVPRPGRWRVVLNTDAPAFGGAGQGSTGTLPAAPLRWQGLGYAVTADLPAQGVLWLVPDPG</sequence>
<dbReference type="PANTHER" id="PTHR43651:SF3">
    <property type="entry name" value="1,4-ALPHA-GLUCAN-BRANCHING ENZYME"/>
    <property type="match status" value="1"/>
</dbReference>
<dbReference type="InterPro" id="IPR017853">
    <property type="entry name" value="GH"/>
</dbReference>
<evidence type="ECO:0000259" key="10">
    <source>
        <dbReference type="SMART" id="SM00642"/>
    </source>
</evidence>
<dbReference type="EMBL" id="CP003219">
    <property type="protein sequence ID" value="AEW96516.1"/>
    <property type="molecule type" value="Genomic_DNA"/>
</dbReference>
<dbReference type="SUPFAM" id="SSF51011">
    <property type="entry name" value="Glycosyl hydrolase domain"/>
    <property type="match status" value="1"/>
</dbReference>
<dbReference type="CDD" id="cd11322">
    <property type="entry name" value="AmyAc_Glg_BE"/>
    <property type="match status" value="1"/>
</dbReference>
<accession>F8JPF8</accession>
<dbReference type="FunFam" id="2.60.40.1180:FF:000002">
    <property type="entry name" value="1,4-alpha-glucan branching enzyme GlgB"/>
    <property type="match status" value="1"/>
</dbReference>
<organism evidence="11 12">
    <name type="scientific">Streptantibioticus cattleyicolor (strain ATCC 35852 / DSM 46488 / JCM 4925 / NBRC 14057 / NRRL 8057)</name>
    <name type="common">Streptomyces cattleya</name>
    <dbReference type="NCBI Taxonomy" id="1003195"/>
    <lineage>
        <taxon>Bacteria</taxon>
        <taxon>Bacillati</taxon>
        <taxon>Actinomycetota</taxon>
        <taxon>Actinomycetes</taxon>
        <taxon>Kitasatosporales</taxon>
        <taxon>Streptomycetaceae</taxon>
        <taxon>Streptantibioticus</taxon>
    </lineage>
</organism>
<evidence type="ECO:0000256" key="9">
    <source>
        <dbReference type="HAMAP-Rule" id="MF_00685"/>
    </source>
</evidence>
<dbReference type="NCBIfam" id="TIGR01515">
    <property type="entry name" value="branching_enzym"/>
    <property type="match status" value="1"/>
</dbReference>
<dbReference type="Pfam" id="PF00128">
    <property type="entry name" value="Alpha-amylase"/>
    <property type="match status" value="1"/>
</dbReference>
<dbReference type="Proteomes" id="UP000007842">
    <property type="component" value="Chromosome"/>
</dbReference>
<dbReference type="eggNOG" id="COG0296">
    <property type="taxonomic scope" value="Bacteria"/>
</dbReference>
<feature type="domain" description="Glycosyl hydrolase family 13 catalytic" evidence="10">
    <location>
        <begin position="160"/>
        <end position="560"/>
    </location>
</feature>
<evidence type="ECO:0000313" key="11">
    <source>
        <dbReference type="EMBL" id="AEW96516.1"/>
    </source>
</evidence>
<evidence type="ECO:0000256" key="4">
    <source>
        <dbReference type="ARBA" id="ARBA00022600"/>
    </source>
</evidence>
<proteinExistence type="inferred from homology"/>
<comment type="function">
    <text evidence="9">Catalyzes the formation of the alpha-1,6-glucosidic linkages in glycogen by scission of a 1,4-alpha-linked oligosaccharide from growing alpha-1,4-glucan chains and the subsequent attachment of the oligosaccharide to the alpha-1,6 position.</text>
</comment>
<dbReference type="Pfam" id="PF02922">
    <property type="entry name" value="CBM_48"/>
    <property type="match status" value="1"/>
</dbReference>
<dbReference type="GO" id="GO:0005978">
    <property type="term" value="P:glycogen biosynthetic process"/>
    <property type="evidence" value="ECO:0007669"/>
    <property type="project" value="UniProtKB-UniRule"/>
</dbReference>
<dbReference type="InterPro" id="IPR014756">
    <property type="entry name" value="Ig_E-set"/>
</dbReference>
<dbReference type="InterPro" id="IPR006407">
    <property type="entry name" value="GlgB"/>
</dbReference>
<dbReference type="InterPro" id="IPR037439">
    <property type="entry name" value="Branching_enzy"/>
</dbReference>
<evidence type="ECO:0000256" key="2">
    <source>
        <dbReference type="ARBA" id="ARBA00004964"/>
    </source>
</evidence>
<comment type="pathway">
    <text evidence="2 9">Glycan biosynthesis; glycogen biosynthesis.</text>
</comment>
<dbReference type="OrthoDB" id="9800174at2"/>
<dbReference type="AlphaFoldDB" id="F8JPF8"/>
<dbReference type="HOGENOM" id="CLU_004245_3_2_11"/>
<keyword evidence="5 9" id="KW-0328">Glycosyltransferase</keyword>
<keyword evidence="4 9" id="KW-0321">Glycogen metabolism</keyword>
<accession>G8X0C2</accession>
<dbReference type="GO" id="GO:0005829">
    <property type="term" value="C:cytosol"/>
    <property type="evidence" value="ECO:0007669"/>
    <property type="project" value="TreeGrafter"/>
</dbReference>